<dbReference type="EMBL" id="CP096659">
    <property type="protein sequence ID" value="UPV73107.1"/>
    <property type="molecule type" value="Genomic_DNA"/>
</dbReference>
<dbReference type="GO" id="GO:0016491">
    <property type="term" value="F:oxidoreductase activity"/>
    <property type="evidence" value="ECO:0007669"/>
    <property type="project" value="UniProtKB-KW"/>
</dbReference>
<dbReference type="Gene3D" id="3.50.50.60">
    <property type="entry name" value="FAD/NAD(P)-binding domain"/>
    <property type="match status" value="1"/>
</dbReference>
<accession>A0A8U0HQF7</accession>
<keyword evidence="1" id="KW-0560">Oxidoreductase</keyword>
<dbReference type="PRINTS" id="PR00419">
    <property type="entry name" value="ADXRDTASE"/>
</dbReference>
<sequence>MTGGDERATRVAVVGGGAVGVTAAYDLARRGASVVVYEKDEIAGGSTGRAAGVLYDAFASPEDARVGDRAMARFREFSGEGDFEFRENPYVWFAHEGDERRAAAIREQVPRMRDAGRAVAIADPEDLRERFPAADWSDAGVAAVAENAGHTDSESYARLLARKAEEAGAEIRTDTEVRLDADDRRVRPVGEEDASESFDAILVAAGAHTKRLLAIAGIPVALKPYRVQALTAGFDAERRADLPMCYDATAGYYLRPHPEGLLAGDGTEEVESDPDDWTRDADREFCEMTCERLGRRLGEFGAVREAWAGLCVATPDRDPLLGELRDGLFVAAGWQGHGFMRSPALGEAAAEAVLGENPLPEFAPTRFDGDEEFEVVEGMTVE</sequence>
<dbReference type="GeneID" id="72185764"/>
<dbReference type="GO" id="GO:0005737">
    <property type="term" value="C:cytoplasm"/>
    <property type="evidence" value="ECO:0007669"/>
    <property type="project" value="TreeGrafter"/>
</dbReference>
<dbReference type="SUPFAM" id="SSF51905">
    <property type="entry name" value="FAD/NAD(P)-binding domain"/>
    <property type="match status" value="1"/>
</dbReference>
<organism evidence="3 4">
    <name type="scientific">Halorussus limi</name>
    <dbReference type="NCBI Taxonomy" id="2938695"/>
    <lineage>
        <taxon>Archaea</taxon>
        <taxon>Methanobacteriati</taxon>
        <taxon>Methanobacteriota</taxon>
        <taxon>Stenosarchaea group</taxon>
        <taxon>Halobacteria</taxon>
        <taxon>Halobacteriales</taxon>
        <taxon>Haladaptataceae</taxon>
        <taxon>Halorussus</taxon>
    </lineage>
</organism>
<dbReference type="Proteomes" id="UP000830729">
    <property type="component" value="Chromosome"/>
</dbReference>
<feature type="domain" description="FAD dependent oxidoreductase" evidence="2">
    <location>
        <begin position="10"/>
        <end position="351"/>
    </location>
</feature>
<dbReference type="AlphaFoldDB" id="A0A8U0HQF7"/>
<dbReference type="InterPro" id="IPR006076">
    <property type="entry name" value="FAD-dep_OxRdtase"/>
</dbReference>
<dbReference type="Pfam" id="PF01266">
    <property type="entry name" value="DAO"/>
    <property type="match status" value="1"/>
</dbReference>
<proteinExistence type="predicted"/>
<gene>
    <name evidence="3" type="ORF">M0R89_11155</name>
</gene>
<evidence type="ECO:0000256" key="1">
    <source>
        <dbReference type="ARBA" id="ARBA00023002"/>
    </source>
</evidence>
<dbReference type="PANTHER" id="PTHR13847:SF287">
    <property type="entry name" value="FAD-DEPENDENT OXIDOREDUCTASE DOMAIN-CONTAINING PROTEIN 1"/>
    <property type="match status" value="1"/>
</dbReference>
<protein>
    <submittedName>
        <fullName evidence="3">FAD-binding oxidoreductase</fullName>
    </submittedName>
</protein>
<dbReference type="InterPro" id="IPR036188">
    <property type="entry name" value="FAD/NAD-bd_sf"/>
</dbReference>
<dbReference type="Gene3D" id="3.30.9.10">
    <property type="entry name" value="D-Amino Acid Oxidase, subunit A, domain 2"/>
    <property type="match status" value="1"/>
</dbReference>
<dbReference type="KEGG" id="halx:M0R89_11155"/>
<dbReference type="PANTHER" id="PTHR13847">
    <property type="entry name" value="SARCOSINE DEHYDROGENASE-RELATED"/>
    <property type="match status" value="1"/>
</dbReference>
<name>A0A8U0HQF7_9EURY</name>
<dbReference type="RefSeq" id="WP_248649163.1">
    <property type="nucleotide sequence ID" value="NZ_CP096659.1"/>
</dbReference>
<keyword evidence="4" id="KW-1185">Reference proteome</keyword>
<evidence type="ECO:0000313" key="4">
    <source>
        <dbReference type="Proteomes" id="UP000830729"/>
    </source>
</evidence>
<reference evidence="3 4" key="1">
    <citation type="submission" date="2022-04" db="EMBL/GenBank/DDBJ databases">
        <title>Diverse halophilic archaea isolated from saline environments.</title>
        <authorList>
            <person name="Cui H.-L."/>
        </authorList>
    </citation>
    <scope>NUCLEOTIDE SEQUENCE [LARGE SCALE GENOMIC DNA]</scope>
    <source>
        <strain evidence="3 4">XZYJT49</strain>
    </source>
</reference>
<evidence type="ECO:0000313" key="3">
    <source>
        <dbReference type="EMBL" id="UPV73107.1"/>
    </source>
</evidence>
<evidence type="ECO:0000259" key="2">
    <source>
        <dbReference type="Pfam" id="PF01266"/>
    </source>
</evidence>